<evidence type="ECO:0000256" key="11">
    <source>
        <dbReference type="ARBA" id="ARBA00022833"/>
    </source>
</evidence>
<dbReference type="GO" id="GO:0008237">
    <property type="term" value="F:metallopeptidase activity"/>
    <property type="evidence" value="ECO:0007669"/>
    <property type="project" value="UniProtKB-UniRule"/>
</dbReference>
<dbReference type="FunFam" id="3.30.540.30:FF:000002">
    <property type="entry name" value="Dipeptidyl peptidase 3"/>
    <property type="match status" value="1"/>
</dbReference>
<feature type="binding site" evidence="16">
    <location>
        <position position="478"/>
    </location>
    <ligand>
        <name>Zn(2+)</name>
        <dbReference type="ChEBI" id="CHEBI:29105"/>
        <note>catalytic</note>
    </ligand>
</feature>
<dbReference type="FunFam" id="3.30.540.30:FF:000001">
    <property type="entry name" value="Dipeptidyl peptidase 3"/>
    <property type="match status" value="1"/>
</dbReference>
<keyword evidence="11 14" id="KW-0862">Zinc</keyword>
<dbReference type="GO" id="GO:0004177">
    <property type="term" value="F:aminopeptidase activity"/>
    <property type="evidence" value="ECO:0007669"/>
    <property type="project" value="UniProtKB-KW"/>
</dbReference>
<evidence type="ECO:0000256" key="12">
    <source>
        <dbReference type="ARBA" id="ARBA00022990"/>
    </source>
</evidence>
<evidence type="ECO:0000313" key="18">
    <source>
        <dbReference type="Proteomes" id="UP001557470"/>
    </source>
</evidence>
<evidence type="ECO:0000256" key="3">
    <source>
        <dbReference type="ARBA" id="ARBA00010200"/>
    </source>
</evidence>
<evidence type="ECO:0000256" key="2">
    <source>
        <dbReference type="ARBA" id="ARBA00004496"/>
    </source>
</evidence>
<keyword evidence="12" id="KW-0007">Acetylation</keyword>
<dbReference type="GO" id="GO:0008270">
    <property type="term" value="F:zinc ion binding"/>
    <property type="evidence" value="ECO:0007669"/>
    <property type="project" value="UniProtKB-ARBA"/>
</dbReference>
<evidence type="ECO:0000256" key="13">
    <source>
        <dbReference type="ARBA" id="ARBA00023049"/>
    </source>
</evidence>
<gene>
    <name evidence="17" type="ORF">UPYG_G00115650</name>
</gene>
<accession>A0ABD0XTE1</accession>
<name>A0ABD0XTE1_UMBPY</name>
<dbReference type="PIRSF" id="PIRSF007828">
    <property type="entry name" value="Dipeptidyl-peptidase_III"/>
    <property type="match status" value="1"/>
</dbReference>
<dbReference type="Gene3D" id="3.30.540.30">
    <property type="match status" value="3"/>
</dbReference>
<sequence length="755" mass="85006">MFRCKVFQGLHIWKSVVLKRKQVSRRLFTMVDSQYYLPNDIGISSLDCREAFRLLSAKEQLYAHYLSRSAWYGGLAVLLQTSPESASIYVLLQRLFRNQPPGQLESVATAAGLSPEEYQAFLVYAAGLYANMGNYKSFGDTKFIPNLPKEKLKALVWQSQAYQDSPSEMEALWDSCSTLLFSLEDKQKQLALGDKGVTAYFSGNCCLEDAELAQRFLDSKNLSAYNTRLFKKKSEGKACYEVRLASAVEKDCAVEGEGQTMCGQYDFENCVFTVSRGDYAPLMKKVSESLEKAKDHAANENQRRMLEEYARSFTYGSIDAHKEGSRFWIKDKGPIVESYIGFIESYRDPFGSRGEFEGFVAVVNKAMSERFAKLVNSAEVLLPELPWPKEFEKDRFLLPDFTSLDVLTFSGSGIPAGINIPNYDDIRQSEGFKNVSLGNVLAVAYATQKDKLTFLDDNDKDLYIKWKGPSFEVQVGLHELLGHGSGKLFVKDDQGTLNFEQDNVRNPETGEKITSWYNGSETWDSKFSTISCSYEECRAECVGLYLCLNKQVLSIFGHEGNDSEEVVYINWLNMVRAGLLGLEFYTPESKSWRQAHMQARFVILRVLLEAGEGLVTLTECTGKDGRPDVLITLDRSKVNTVGKAAIGRFLCKLQVIKSTADVEGGRALYDGYSAVSDSGSHNFLRLRETVLLRKEARKMFVQANTRVKGNSVELLEYEGSAAGLILSFNQRFPEDAEEVEAQLLQLTEKDAHHWC</sequence>
<keyword evidence="13 14" id="KW-0482">Metalloprotease</keyword>
<evidence type="ECO:0000256" key="15">
    <source>
        <dbReference type="PIRSR" id="PIRSR007828-1"/>
    </source>
</evidence>
<dbReference type="GO" id="GO:0005737">
    <property type="term" value="C:cytoplasm"/>
    <property type="evidence" value="ECO:0007669"/>
    <property type="project" value="UniProtKB-SubCell"/>
</dbReference>
<dbReference type="GO" id="GO:0006508">
    <property type="term" value="P:proteolysis"/>
    <property type="evidence" value="ECO:0007669"/>
    <property type="project" value="UniProtKB-KW"/>
</dbReference>
<dbReference type="PANTHER" id="PTHR23422">
    <property type="entry name" value="DIPEPTIDYL PEPTIDASE III-RELATED"/>
    <property type="match status" value="1"/>
</dbReference>
<dbReference type="GO" id="GO:0008239">
    <property type="term" value="F:dipeptidyl-peptidase activity"/>
    <property type="evidence" value="ECO:0007669"/>
    <property type="project" value="UniProtKB-UniRule"/>
</dbReference>
<comment type="similarity">
    <text evidence="3 14">Belongs to the peptidase M49 family.</text>
</comment>
<keyword evidence="9 14" id="KW-0479">Metal-binding</keyword>
<reference evidence="17 18" key="1">
    <citation type="submission" date="2024-06" db="EMBL/GenBank/DDBJ databases">
        <authorList>
            <person name="Pan Q."/>
            <person name="Wen M."/>
            <person name="Jouanno E."/>
            <person name="Zahm M."/>
            <person name="Klopp C."/>
            <person name="Cabau C."/>
            <person name="Louis A."/>
            <person name="Berthelot C."/>
            <person name="Parey E."/>
            <person name="Roest Crollius H."/>
            <person name="Montfort J."/>
            <person name="Robinson-Rechavi M."/>
            <person name="Bouchez O."/>
            <person name="Lampietro C."/>
            <person name="Lopez Roques C."/>
            <person name="Donnadieu C."/>
            <person name="Postlethwait J."/>
            <person name="Bobe J."/>
            <person name="Verreycken H."/>
            <person name="Guiguen Y."/>
        </authorList>
    </citation>
    <scope>NUCLEOTIDE SEQUENCE [LARGE SCALE GENOMIC DNA]</scope>
    <source>
        <strain evidence="17">Up_M1</strain>
        <tissue evidence="17">Testis</tissue>
    </source>
</reference>
<dbReference type="EMBL" id="JAGEUA010000003">
    <property type="protein sequence ID" value="KAL0993927.1"/>
    <property type="molecule type" value="Genomic_DNA"/>
</dbReference>
<keyword evidence="18" id="KW-1185">Reference proteome</keyword>
<comment type="caution">
    <text evidence="17">The sequence shown here is derived from an EMBL/GenBank/DDBJ whole genome shotgun (WGS) entry which is preliminary data.</text>
</comment>
<organism evidence="17 18">
    <name type="scientific">Umbra pygmaea</name>
    <name type="common">Eastern mudminnow</name>
    <dbReference type="NCBI Taxonomy" id="75934"/>
    <lineage>
        <taxon>Eukaryota</taxon>
        <taxon>Metazoa</taxon>
        <taxon>Chordata</taxon>
        <taxon>Craniata</taxon>
        <taxon>Vertebrata</taxon>
        <taxon>Euteleostomi</taxon>
        <taxon>Actinopterygii</taxon>
        <taxon>Neopterygii</taxon>
        <taxon>Teleostei</taxon>
        <taxon>Protacanthopterygii</taxon>
        <taxon>Esociformes</taxon>
        <taxon>Umbridae</taxon>
        <taxon>Umbra</taxon>
    </lineage>
</organism>
<comment type="catalytic activity">
    <reaction evidence="1 14">
        <text>Release of an N-terminal dipeptide from a peptide comprising four or more residues, with broad specificity. Also acts on dipeptidyl 2-naphthylamides.</text>
        <dbReference type="EC" id="3.4.14.4"/>
    </reaction>
</comment>
<comment type="cofactor">
    <cofactor evidence="14 16">
        <name>Zn(2+)</name>
        <dbReference type="ChEBI" id="CHEBI:29105"/>
    </cofactor>
    <text evidence="14 16">Binds 1 zinc ion per subunit.</text>
</comment>
<evidence type="ECO:0000256" key="9">
    <source>
        <dbReference type="ARBA" id="ARBA00022723"/>
    </source>
</evidence>
<evidence type="ECO:0000256" key="14">
    <source>
        <dbReference type="PIRNR" id="PIRNR007828"/>
    </source>
</evidence>
<evidence type="ECO:0000256" key="6">
    <source>
        <dbReference type="ARBA" id="ARBA00022438"/>
    </source>
</evidence>
<keyword evidence="6 14" id="KW-0031">Aminopeptidase</keyword>
<dbReference type="AlphaFoldDB" id="A0ABD0XTE1"/>
<keyword evidence="10 14" id="KW-0378">Hydrolase</keyword>
<dbReference type="FunFam" id="3.30.540.30:FF:000003">
    <property type="entry name" value="Dipeptidyl peptidase 3"/>
    <property type="match status" value="1"/>
</dbReference>
<evidence type="ECO:0000313" key="17">
    <source>
        <dbReference type="EMBL" id="KAL0993927.1"/>
    </source>
</evidence>
<evidence type="ECO:0000256" key="1">
    <source>
        <dbReference type="ARBA" id="ARBA00001336"/>
    </source>
</evidence>
<comment type="subcellular location">
    <subcellularLocation>
        <location evidence="2">Cytoplasm</location>
    </subcellularLocation>
</comment>
<dbReference type="Pfam" id="PF03571">
    <property type="entry name" value="Peptidase_M49"/>
    <property type="match status" value="1"/>
</dbReference>
<keyword evidence="8 14" id="KW-0645">Protease</keyword>
<dbReference type="Proteomes" id="UP001557470">
    <property type="component" value="Unassembled WGS sequence"/>
</dbReference>
<protein>
    <recommendedName>
        <fullName evidence="5 14">Dipeptidyl peptidase 3</fullName>
        <ecNumber evidence="4 14">3.4.14.4</ecNumber>
    </recommendedName>
    <alternativeName>
        <fullName evidence="14">Dipeptidyl aminopeptidase III</fullName>
    </alternativeName>
    <alternativeName>
        <fullName evidence="14">Dipeptidyl peptidase III</fullName>
    </alternativeName>
</protein>
<dbReference type="InterPro" id="IPR005317">
    <property type="entry name" value="Dipeptidyl-peptase3"/>
</dbReference>
<evidence type="ECO:0000256" key="10">
    <source>
        <dbReference type="ARBA" id="ARBA00022801"/>
    </source>
</evidence>
<keyword evidence="7 14" id="KW-0963">Cytoplasm</keyword>
<evidence type="ECO:0000256" key="5">
    <source>
        <dbReference type="ARBA" id="ARBA00014713"/>
    </source>
</evidence>
<evidence type="ECO:0000256" key="16">
    <source>
        <dbReference type="PIRSR" id="PIRSR007828-2"/>
    </source>
</evidence>
<dbReference type="PANTHER" id="PTHR23422:SF11">
    <property type="entry name" value="DIPEPTIDYL PEPTIDASE 3"/>
    <property type="match status" value="1"/>
</dbReference>
<proteinExistence type="inferred from homology"/>
<feature type="binding site" evidence="16">
    <location>
        <position position="536"/>
    </location>
    <ligand>
        <name>Zn(2+)</name>
        <dbReference type="ChEBI" id="CHEBI:29105"/>
        <note>catalytic</note>
    </ligand>
</feature>
<feature type="active site" evidence="15">
    <location>
        <position position="479"/>
    </location>
</feature>
<evidence type="ECO:0000256" key="4">
    <source>
        <dbReference type="ARBA" id="ARBA00012063"/>
    </source>
</evidence>
<evidence type="ECO:0000256" key="8">
    <source>
        <dbReference type="ARBA" id="ARBA00022670"/>
    </source>
</evidence>
<evidence type="ECO:0000256" key="7">
    <source>
        <dbReference type="ARBA" id="ARBA00022490"/>
    </source>
</evidence>
<feature type="binding site" evidence="16">
    <location>
        <position position="483"/>
    </location>
    <ligand>
        <name>Zn(2+)</name>
        <dbReference type="ChEBI" id="CHEBI:29105"/>
        <note>catalytic</note>
    </ligand>
</feature>
<dbReference type="EC" id="3.4.14.4" evidence="4 14"/>
<dbReference type="InterPro" id="IPR039461">
    <property type="entry name" value="Peptidase_M49"/>
</dbReference>